<gene>
    <name evidence="2" type="ORF">GCM10008932_14700</name>
</gene>
<reference evidence="2 3" key="1">
    <citation type="journal article" date="2019" name="Int. J. Syst. Evol. Microbiol.">
        <title>The Global Catalogue of Microorganisms (GCM) 10K type strain sequencing project: providing services to taxonomists for standard genome sequencing and annotation.</title>
        <authorList>
            <consortium name="The Broad Institute Genomics Platform"/>
            <consortium name="The Broad Institute Genome Sequencing Center for Infectious Disease"/>
            <person name="Wu L."/>
            <person name="Ma J."/>
        </authorList>
    </citation>
    <scope>NUCLEOTIDE SEQUENCE [LARGE SCALE GENOMIC DNA]</scope>
    <source>
        <strain evidence="2 3">JCM 12662</strain>
    </source>
</reference>
<dbReference type="SMART" id="SM00530">
    <property type="entry name" value="HTH_XRE"/>
    <property type="match status" value="1"/>
</dbReference>
<organism evidence="2 3">
    <name type="scientific">Alkalibacterium iburiense</name>
    <dbReference type="NCBI Taxonomy" id="290589"/>
    <lineage>
        <taxon>Bacteria</taxon>
        <taxon>Bacillati</taxon>
        <taxon>Bacillota</taxon>
        <taxon>Bacilli</taxon>
        <taxon>Lactobacillales</taxon>
        <taxon>Carnobacteriaceae</taxon>
        <taxon>Alkalibacterium</taxon>
    </lineage>
</organism>
<dbReference type="PANTHER" id="PTHR37038:SF13">
    <property type="entry name" value="HTH CRO_C1-TYPE DOMAIN-CONTAINING PROTEIN"/>
    <property type="match status" value="1"/>
</dbReference>
<dbReference type="SUPFAM" id="SSF47413">
    <property type="entry name" value="lambda repressor-like DNA-binding domains"/>
    <property type="match status" value="1"/>
</dbReference>
<dbReference type="InterPro" id="IPR010057">
    <property type="entry name" value="Transcription_activator_Rgg_C"/>
</dbReference>
<dbReference type="PANTHER" id="PTHR37038">
    <property type="entry name" value="TRANSCRIPTIONAL REGULATOR-RELATED"/>
    <property type="match status" value="1"/>
</dbReference>
<dbReference type="RefSeq" id="WP_343755236.1">
    <property type="nucleotide sequence ID" value="NZ_BAAACW010000094.1"/>
</dbReference>
<dbReference type="Pfam" id="PF21259">
    <property type="entry name" value="Rgg_C"/>
    <property type="match status" value="1"/>
</dbReference>
<protein>
    <recommendedName>
        <fullName evidence="1">HTH cro/C1-type domain-containing protein</fullName>
    </recommendedName>
</protein>
<evidence type="ECO:0000313" key="3">
    <source>
        <dbReference type="Proteomes" id="UP001501166"/>
    </source>
</evidence>
<dbReference type="EMBL" id="BAAACW010000094">
    <property type="protein sequence ID" value="GAA0363325.1"/>
    <property type="molecule type" value="Genomic_DNA"/>
</dbReference>
<accession>A0ABN0XG63</accession>
<keyword evidence="3" id="KW-1185">Reference proteome</keyword>
<dbReference type="Proteomes" id="UP001501166">
    <property type="component" value="Unassembled WGS sequence"/>
</dbReference>
<dbReference type="CDD" id="cd00093">
    <property type="entry name" value="HTH_XRE"/>
    <property type="match status" value="1"/>
</dbReference>
<dbReference type="Gene3D" id="1.25.40.10">
    <property type="entry name" value="Tetratricopeptide repeat domain"/>
    <property type="match status" value="1"/>
</dbReference>
<dbReference type="PROSITE" id="PS50943">
    <property type="entry name" value="HTH_CROC1"/>
    <property type="match status" value="1"/>
</dbReference>
<feature type="domain" description="HTH cro/C1-type" evidence="1">
    <location>
        <begin position="8"/>
        <end position="61"/>
    </location>
</feature>
<dbReference type="InterPro" id="IPR010982">
    <property type="entry name" value="Lambda_DNA-bd_dom_sf"/>
</dbReference>
<sequence>MQNIGNSLRDIRKALALSQKQMADGIMSQSNYSKVENGTIEISFTKMLEILDRLDMSLEEFVYINNQYSNKPVKKRNYLNKLKYNDKQLLSKYIAELNSIQKPTTKEKELLSVFEALLFIAEDSDYEKAKEKVAPIWKRLEKYDNWYLYDIQLINNILFIFPPATALSISELALSKLDKYSGLGVLRIYPLI</sequence>
<evidence type="ECO:0000313" key="2">
    <source>
        <dbReference type="EMBL" id="GAA0363325.1"/>
    </source>
</evidence>
<evidence type="ECO:0000259" key="1">
    <source>
        <dbReference type="PROSITE" id="PS50943"/>
    </source>
</evidence>
<dbReference type="InterPro" id="IPR001387">
    <property type="entry name" value="Cro/C1-type_HTH"/>
</dbReference>
<dbReference type="InterPro" id="IPR011990">
    <property type="entry name" value="TPR-like_helical_dom_sf"/>
</dbReference>
<name>A0ABN0XG63_9LACT</name>
<dbReference type="InterPro" id="IPR053163">
    <property type="entry name" value="HTH-type_regulator_Rgg"/>
</dbReference>
<dbReference type="Pfam" id="PF01381">
    <property type="entry name" value="HTH_3"/>
    <property type="match status" value="1"/>
</dbReference>
<proteinExistence type="predicted"/>
<comment type="caution">
    <text evidence="2">The sequence shown here is derived from an EMBL/GenBank/DDBJ whole genome shotgun (WGS) entry which is preliminary data.</text>
</comment>